<feature type="region of interest" description="Disordered" evidence="1">
    <location>
        <begin position="88"/>
        <end position="119"/>
    </location>
</feature>
<reference evidence="3" key="1">
    <citation type="submission" date="2022-11" db="UniProtKB">
        <authorList>
            <consortium name="WormBaseParasite"/>
        </authorList>
    </citation>
    <scope>IDENTIFICATION</scope>
</reference>
<proteinExistence type="predicted"/>
<accession>A0A915HJT3</accession>
<sequence>MVGKKRWSGKRDGRGKEMVGERAHNQRRQPVLTFITFKWVKGRSMQRDRLSNDIKSVKQLMDEIGRLGLGPFTAERCCDRFRSVEKDNYKRPLSPNSEVQPPTVADCQRQESEDFFTSE</sequence>
<feature type="region of interest" description="Disordered" evidence="1">
    <location>
        <begin position="1"/>
        <end position="25"/>
    </location>
</feature>
<keyword evidence="2" id="KW-1185">Reference proteome</keyword>
<organism evidence="2 3">
    <name type="scientific">Romanomermis culicivorax</name>
    <name type="common">Nematode worm</name>
    <dbReference type="NCBI Taxonomy" id="13658"/>
    <lineage>
        <taxon>Eukaryota</taxon>
        <taxon>Metazoa</taxon>
        <taxon>Ecdysozoa</taxon>
        <taxon>Nematoda</taxon>
        <taxon>Enoplea</taxon>
        <taxon>Dorylaimia</taxon>
        <taxon>Mermithida</taxon>
        <taxon>Mermithoidea</taxon>
        <taxon>Mermithidae</taxon>
        <taxon>Romanomermis</taxon>
    </lineage>
</organism>
<evidence type="ECO:0000256" key="1">
    <source>
        <dbReference type="SAM" id="MobiDB-lite"/>
    </source>
</evidence>
<dbReference type="WBParaSite" id="nRc.2.0.1.t02243-RA">
    <property type="protein sequence ID" value="nRc.2.0.1.t02243-RA"/>
    <property type="gene ID" value="nRc.2.0.1.g02243"/>
</dbReference>
<evidence type="ECO:0000313" key="2">
    <source>
        <dbReference type="Proteomes" id="UP000887565"/>
    </source>
</evidence>
<feature type="compositionally biased region" description="Basic and acidic residues" evidence="1">
    <location>
        <begin position="9"/>
        <end position="24"/>
    </location>
</feature>
<evidence type="ECO:0000313" key="3">
    <source>
        <dbReference type="WBParaSite" id="nRc.2.0.1.t02243-RA"/>
    </source>
</evidence>
<protein>
    <submittedName>
        <fullName evidence="3">Uncharacterized protein</fullName>
    </submittedName>
</protein>
<dbReference type="AlphaFoldDB" id="A0A915HJT3"/>
<dbReference type="Proteomes" id="UP000887565">
    <property type="component" value="Unplaced"/>
</dbReference>
<name>A0A915HJT3_ROMCU</name>